<proteinExistence type="predicted"/>
<evidence type="ECO:0000313" key="2">
    <source>
        <dbReference type="Proteomes" id="UP000095472"/>
    </source>
</evidence>
<reference evidence="1 2" key="1">
    <citation type="journal article" date="2016" name="Genome Announc.">
        <title>Draft Genome Sequence of the Thermotolerant Cyanobacterium Desertifilum sp. IPPAS B-1220.</title>
        <authorList>
            <person name="Mironov K.S."/>
            <person name="Sinetova M.A."/>
            <person name="Bolatkhan K."/>
            <person name="Zayadan B.K."/>
            <person name="Ustinova V.V."/>
            <person name="Kupriyanova E.V."/>
            <person name="Skrypnik A.N."/>
            <person name="Gogoleva N.E."/>
            <person name="Gogolev Y.V."/>
            <person name="Los D.A."/>
        </authorList>
    </citation>
    <scope>NUCLEOTIDE SEQUENCE [LARGE SCALE GENOMIC DNA]</scope>
    <source>
        <strain evidence="1 2">IPPAS B-1220</strain>
    </source>
</reference>
<name>A0ACD5GW91_9CYAN</name>
<evidence type="ECO:0000313" key="1">
    <source>
        <dbReference type="EMBL" id="XPM64631.1"/>
    </source>
</evidence>
<accession>A0ACD5GW91</accession>
<dbReference type="EMBL" id="CP182909">
    <property type="protein sequence ID" value="XPM64631.1"/>
    <property type="molecule type" value="Genomic_DNA"/>
</dbReference>
<keyword evidence="2" id="KW-1185">Reference proteome</keyword>
<protein>
    <submittedName>
        <fullName evidence="1">Uncharacterized protein</fullName>
    </submittedName>
</protein>
<sequence>MAPQQGVAPGQNIAPQQGFAPQTVPGQAGGTVAAPAPDAVILVPSESAFPVPVQTSPNVSPFQQIRDPNILFNAR</sequence>
<gene>
    <name evidence="1" type="ORF">BH720_001000</name>
</gene>
<organism evidence="1 2">
    <name type="scientific">Desertifilum tharense IPPAS B-1220</name>
    <dbReference type="NCBI Taxonomy" id="1781255"/>
    <lineage>
        <taxon>Bacteria</taxon>
        <taxon>Bacillati</taxon>
        <taxon>Cyanobacteriota</taxon>
        <taxon>Cyanophyceae</taxon>
        <taxon>Desertifilales</taxon>
        <taxon>Desertifilaceae</taxon>
        <taxon>Desertifilum</taxon>
    </lineage>
</organism>
<dbReference type="Proteomes" id="UP000095472">
    <property type="component" value="Chromosome"/>
</dbReference>